<dbReference type="PRINTS" id="PR00081">
    <property type="entry name" value="GDHRDH"/>
</dbReference>
<dbReference type="Pfam" id="PF00106">
    <property type="entry name" value="adh_short"/>
    <property type="match status" value="1"/>
</dbReference>
<reference evidence="6 7" key="1">
    <citation type="journal article" date="2014" name="Nat. Commun.">
        <title>Klebsormidium flaccidum genome reveals primary factors for plant terrestrial adaptation.</title>
        <authorList>
            <person name="Hori K."/>
            <person name="Maruyama F."/>
            <person name="Fujisawa T."/>
            <person name="Togashi T."/>
            <person name="Yamamoto N."/>
            <person name="Seo M."/>
            <person name="Sato S."/>
            <person name="Yamada T."/>
            <person name="Mori H."/>
            <person name="Tajima N."/>
            <person name="Moriyama T."/>
            <person name="Ikeuchi M."/>
            <person name="Watanabe M."/>
            <person name="Wada H."/>
            <person name="Kobayashi K."/>
            <person name="Saito M."/>
            <person name="Masuda T."/>
            <person name="Sasaki-Sekimoto Y."/>
            <person name="Mashiguchi K."/>
            <person name="Awai K."/>
            <person name="Shimojima M."/>
            <person name="Masuda S."/>
            <person name="Iwai M."/>
            <person name="Nobusawa T."/>
            <person name="Narise T."/>
            <person name="Kondo S."/>
            <person name="Saito H."/>
            <person name="Sato R."/>
            <person name="Murakawa M."/>
            <person name="Ihara Y."/>
            <person name="Oshima-Yamada Y."/>
            <person name="Ohtaka K."/>
            <person name="Satoh M."/>
            <person name="Sonobe K."/>
            <person name="Ishii M."/>
            <person name="Ohtani R."/>
            <person name="Kanamori-Sato M."/>
            <person name="Honoki R."/>
            <person name="Miyazaki D."/>
            <person name="Mochizuki H."/>
            <person name="Umetsu J."/>
            <person name="Higashi K."/>
            <person name="Shibata D."/>
            <person name="Kamiya Y."/>
            <person name="Sato N."/>
            <person name="Nakamura Y."/>
            <person name="Tabata S."/>
            <person name="Ida S."/>
            <person name="Kurokawa K."/>
            <person name="Ohta H."/>
        </authorList>
    </citation>
    <scope>NUCLEOTIDE SEQUENCE [LARGE SCALE GENOMIC DNA]</scope>
    <source>
        <strain evidence="6 7">NIES-2285</strain>
    </source>
</reference>
<dbReference type="EMBL" id="DF237069">
    <property type="protein sequence ID" value="GAQ82693.1"/>
    <property type="molecule type" value="Genomic_DNA"/>
</dbReference>
<protein>
    <submittedName>
        <fullName evidence="6">NAD(P)-binding Rossmann-fold superfamily protein</fullName>
    </submittedName>
</protein>
<dbReference type="PRINTS" id="PR00080">
    <property type="entry name" value="SDRFAMILY"/>
</dbReference>
<dbReference type="OMA" id="CAFISHD"/>
<keyword evidence="7" id="KW-1185">Reference proteome</keyword>
<dbReference type="PANTHER" id="PTHR24320:SF148">
    <property type="entry name" value="NAD(P)-BINDING ROSSMANN-FOLD SUPERFAMILY PROTEIN"/>
    <property type="match status" value="1"/>
</dbReference>
<gene>
    <name evidence="6" type="ORF">KFL_001200170</name>
</gene>
<dbReference type="SUPFAM" id="SSF51735">
    <property type="entry name" value="NAD(P)-binding Rossmann-fold domains"/>
    <property type="match status" value="1"/>
</dbReference>
<feature type="signal peptide" evidence="4">
    <location>
        <begin position="1"/>
        <end position="25"/>
    </location>
</feature>
<feature type="chain" id="PRO_5012620930" evidence="4">
    <location>
        <begin position="26"/>
        <end position="360"/>
    </location>
</feature>
<comment type="similarity">
    <text evidence="1 3">Belongs to the short-chain dehydrogenases/reductases (SDR) family.</text>
</comment>
<evidence type="ECO:0000256" key="4">
    <source>
        <dbReference type="SAM" id="SignalP"/>
    </source>
</evidence>
<keyword evidence="2" id="KW-0560">Oxidoreductase</keyword>
<evidence type="ECO:0000256" key="3">
    <source>
        <dbReference type="RuleBase" id="RU000363"/>
    </source>
</evidence>
<dbReference type="InterPro" id="IPR036291">
    <property type="entry name" value="NAD(P)-bd_dom_sf"/>
</dbReference>
<dbReference type="AlphaFoldDB" id="A0A1Y1HX07"/>
<dbReference type="GO" id="GO:0016491">
    <property type="term" value="F:oxidoreductase activity"/>
    <property type="evidence" value="ECO:0007669"/>
    <property type="project" value="UniProtKB-KW"/>
</dbReference>
<dbReference type="InterPro" id="IPR057326">
    <property type="entry name" value="KR_dom"/>
</dbReference>
<dbReference type="Gene3D" id="3.40.50.720">
    <property type="entry name" value="NAD(P)-binding Rossmann-like Domain"/>
    <property type="match status" value="1"/>
</dbReference>
<evidence type="ECO:0000259" key="5">
    <source>
        <dbReference type="SMART" id="SM00822"/>
    </source>
</evidence>
<evidence type="ECO:0000313" key="7">
    <source>
        <dbReference type="Proteomes" id="UP000054558"/>
    </source>
</evidence>
<evidence type="ECO:0000313" key="6">
    <source>
        <dbReference type="EMBL" id="GAQ82693.1"/>
    </source>
</evidence>
<dbReference type="PANTHER" id="PTHR24320">
    <property type="entry name" value="RETINOL DEHYDROGENASE"/>
    <property type="match status" value="1"/>
</dbReference>
<dbReference type="Proteomes" id="UP000054558">
    <property type="component" value="Unassembled WGS sequence"/>
</dbReference>
<dbReference type="SMART" id="SM00822">
    <property type="entry name" value="PKS_KR"/>
    <property type="match status" value="1"/>
</dbReference>
<feature type="domain" description="Ketoreductase" evidence="5">
    <location>
        <begin position="48"/>
        <end position="207"/>
    </location>
</feature>
<name>A0A1Y1HX07_KLENI</name>
<proteinExistence type="inferred from homology"/>
<organism evidence="6 7">
    <name type="scientific">Klebsormidium nitens</name>
    <name type="common">Green alga</name>
    <name type="synonym">Ulothrix nitens</name>
    <dbReference type="NCBI Taxonomy" id="105231"/>
    <lineage>
        <taxon>Eukaryota</taxon>
        <taxon>Viridiplantae</taxon>
        <taxon>Streptophyta</taxon>
        <taxon>Klebsormidiophyceae</taxon>
        <taxon>Klebsormidiales</taxon>
        <taxon>Klebsormidiaceae</taxon>
        <taxon>Klebsormidium</taxon>
    </lineage>
</organism>
<evidence type="ECO:0000256" key="1">
    <source>
        <dbReference type="ARBA" id="ARBA00006484"/>
    </source>
</evidence>
<evidence type="ECO:0000256" key="2">
    <source>
        <dbReference type="ARBA" id="ARBA00023002"/>
    </source>
</evidence>
<sequence>MARIYGPTWLEFLVALSRVAGDAIAQRWFTRHLSSEASTFVHPSIRGKTCIVTGPTSGIGLETAKELALAGAHVVLACRNVQRGQELAAKWAQESGRALSTEVRCLNLSSLEGVRTFVSGWKARGGPVHVLINNAGIFNMGAPRRETVDGLEEHWGINYLASVLLTLLLLPYLAQAGSSRVVMVSSMMQELGSIDLDDPNLTQPESYWSVKAYSNSKLAQVIFTNALQRKLSESSGINCIALHPGEALTDVARSLPRFIQRLQKHLLSSILLTPSQGARCTLFVATNEEVIKVAGAIRSQQYRSGPYYFSNLEPNDVPRIARDEMLVEELWASTLKQLDLPADPLSKIKFLLASPHQGLG</sequence>
<dbReference type="InterPro" id="IPR002347">
    <property type="entry name" value="SDR_fam"/>
</dbReference>
<dbReference type="STRING" id="105231.A0A1Y1HX07"/>
<accession>A0A1Y1HX07</accession>
<keyword evidence="4" id="KW-0732">Signal</keyword>
<dbReference type="OrthoDB" id="191139at2759"/>